<dbReference type="PaxDb" id="29760-VIT_09s0002g00050.t01"/>
<dbReference type="HOGENOM" id="CLU_2709910_0_0_1"/>
<organism evidence="1 2">
    <name type="scientific">Vitis vinifera</name>
    <name type="common">Grape</name>
    <dbReference type="NCBI Taxonomy" id="29760"/>
    <lineage>
        <taxon>Eukaryota</taxon>
        <taxon>Viridiplantae</taxon>
        <taxon>Streptophyta</taxon>
        <taxon>Embryophyta</taxon>
        <taxon>Tracheophyta</taxon>
        <taxon>Spermatophyta</taxon>
        <taxon>Magnoliopsida</taxon>
        <taxon>eudicotyledons</taxon>
        <taxon>Gunneridae</taxon>
        <taxon>Pentapetalae</taxon>
        <taxon>rosids</taxon>
        <taxon>Vitales</taxon>
        <taxon>Vitaceae</taxon>
        <taxon>Viteae</taxon>
        <taxon>Vitis</taxon>
    </lineage>
</organism>
<evidence type="ECO:0000313" key="2">
    <source>
        <dbReference type="Proteomes" id="UP000009183"/>
    </source>
</evidence>
<gene>
    <name evidence="1" type="ordered locus">VIT_09s0002g00050</name>
</gene>
<proteinExistence type="predicted"/>
<sequence length="73" mass="8163">MAFRATISLQLDVQSHHLFSFMTFRVVLFSLAFRVVVHSGRFLEGHVSPQEWSSNNGILPVKRSGGFAKEGIS</sequence>
<dbReference type="Proteomes" id="UP000009183">
    <property type="component" value="Chromosome 9"/>
</dbReference>
<keyword evidence="2" id="KW-1185">Reference proteome</keyword>
<accession>F6HXK0</accession>
<dbReference type="InParanoid" id="F6HXK0"/>
<dbReference type="EMBL" id="FN596494">
    <property type="protein sequence ID" value="CCB59230.1"/>
    <property type="molecule type" value="Genomic_DNA"/>
</dbReference>
<name>F6HXK0_VITVI</name>
<dbReference type="AlphaFoldDB" id="F6HXK0"/>
<evidence type="ECO:0000313" key="1">
    <source>
        <dbReference type="EMBL" id="CCB59230.1"/>
    </source>
</evidence>
<protein>
    <submittedName>
        <fullName evidence="1">Uncharacterized protein</fullName>
    </submittedName>
</protein>
<reference evidence="2" key="1">
    <citation type="journal article" date="2007" name="Nature">
        <title>The grapevine genome sequence suggests ancestral hexaploidization in major angiosperm phyla.</title>
        <authorList>
            <consortium name="The French-Italian Public Consortium for Grapevine Genome Characterization."/>
            <person name="Jaillon O."/>
            <person name="Aury J.-M."/>
            <person name="Noel B."/>
            <person name="Policriti A."/>
            <person name="Clepet C."/>
            <person name="Casagrande A."/>
            <person name="Choisne N."/>
            <person name="Aubourg S."/>
            <person name="Vitulo N."/>
            <person name="Jubin C."/>
            <person name="Vezzi A."/>
            <person name="Legeai F."/>
            <person name="Hugueney P."/>
            <person name="Dasilva C."/>
            <person name="Horner D."/>
            <person name="Mica E."/>
            <person name="Jublot D."/>
            <person name="Poulain J."/>
            <person name="Bruyere C."/>
            <person name="Billault A."/>
            <person name="Segurens B."/>
            <person name="Gouyvenoux M."/>
            <person name="Ugarte E."/>
            <person name="Cattonaro F."/>
            <person name="Anthouard V."/>
            <person name="Vico V."/>
            <person name="Del Fabbro C."/>
            <person name="Alaux M."/>
            <person name="Di Gaspero G."/>
            <person name="Dumas V."/>
            <person name="Felice N."/>
            <person name="Paillard S."/>
            <person name="Juman I."/>
            <person name="Moroldo M."/>
            <person name="Scalabrin S."/>
            <person name="Canaguier A."/>
            <person name="Le Clainche I."/>
            <person name="Malacrida G."/>
            <person name="Durand E."/>
            <person name="Pesole G."/>
            <person name="Laucou V."/>
            <person name="Chatelet P."/>
            <person name="Merdinoglu D."/>
            <person name="Delledonne M."/>
            <person name="Pezzotti M."/>
            <person name="Lecharny A."/>
            <person name="Scarpelli C."/>
            <person name="Artiguenave F."/>
            <person name="Pe M.E."/>
            <person name="Valle G."/>
            <person name="Morgante M."/>
            <person name="Caboche M."/>
            <person name="Adam-Blondon A.-F."/>
            <person name="Weissenbach J."/>
            <person name="Quetier F."/>
            <person name="Wincker P."/>
        </authorList>
    </citation>
    <scope>NUCLEOTIDE SEQUENCE [LARGE SCALE GENOMIC DNA]</scope>
    <source>
        <strain evidence="2">cv. Pinot noir / PN40024</strain>
    </source>
</reference>